<accession>A0AAE0SGK6</accession>
<evidence type="ECO:0000313" key="2">
    <source>
        <dbReference type="Proteomes" id="UP001195483"/>
    </source>
</evidence>
<reference evidence="1" key="3">
    <citation type="submission" date="2023-05" db="EMBL/GenBank/DDBJ databases">
        <authorList>
            <person name="Smith C.H."/>
        </authorList>
    </citation>
    <scope>NUCLEOTIDE SEQUENCE</scope>
    <source>
        <strain evidence="1">CHS0354</strain>
        <tissue evidence="1">Mantle</tissue>
    </source>
</reference>
<organism evidence="1 2">
    <name type="scientific">Potamilus streckersoni</name>
    <dbReference type="NCBI Taxonomy" id="2493646"/>
    <lineage>
        <taxon>Eukaryota</taxon>
        <taxon>Metazoa</taxon>
        <taxon>Spiralia</taxon>
        <taxon>Lophotrochozoa</taxon>
        <taxon>Mollusca</taxon>
        <taxon>Bivalvia</taxon>
        <taxon>Autobranchia</taxon>
        <taxon>Heteroconchia</taxon>
        <taxon>Palaeoheterodonta</taxon>
        <taxon>Unionida</taxon>
        <taxon>Unionoidea</taxon>
        <taxon>Unionidae</taxon>
        <taxon>Ambleminae</taxon>
        <taxon>Lampsilini</taxon>
        <taxon>Potamilus</taxon>
    </lineage>
</organism>
<dbReference type="Proteomes" id="UP001195483">
    <property type="component" value="Unassembled WGS sequence"/>
</dbReference>
<evidence type="ECO:0000313" key="1">
    <source>
        <dbReference type="EMBL" id="KAK3591341.1"/>
    </source>
</evidence>
<dbReference type="EMBL" id="JAEAOA010002334">
    <property type="protein sequence ID" value="KAK3591341.1"/>
    <property type="molecule type" value="Genomic_DNA"/>
</dbReference>
<comment type="caution">
    <text evidence="1">The sequence shown here is derived from an EMBL/GenBank/DDBJ whole genome shotgun (WGS) entry which is preliminary data.</text>
</comment>
<reference evidence="1" key="1">
    <citation type="journal article" date="2021" name="Genome Biol. Evol.">
        <title>A High-Quality Reference Genome for a Parasitic Bivalve with Doubly Uniparental Inheritance (Bivalvia: Unionida).</title>
        <authorList>
            <person name="Smith C.H."/>
        </authorList>
    </citation>
    <scope>NUCLEOTIDE SEQUENCE</scope>
    <source>
        <strain evidence="1">CHS0354</strain>
    </source>
</reference>
<keyword evidence="2" id="KW-1185">Reference proteome</keyword>
<protein>
    <submittedName>
        <fullName evidence="1">Uncharacterized protein</fullName>
    </submittedName>
</protein>
<reference evidence="1" key="2">
    <citation type="journal article" date="2021" name="Genome Biol. Evol.">
        <title>Developing a high-quality reference genome for a parasitic bivalve with doubly uniparental inheritance (Bivalvia: Unionida).</title>
        <authorList>
            <person name="Smith C.H."/>
        </authorList>
    </citation>
    <scope>NUCLEOTIDE SEQUENCE</scope>
    <source>
        <strain evidence="1">CHS0354</strain>
        <tissue evidence="1">Mantle</tissue>
    </source>
</reference>
<name>A0AAE0SGK6_9BIVA</name>
<dbReference type="AlphaFoldDB" id="A0AAE0SGK6"/>
<proteinExistence type="predicted"/>
<gene>
    <name evidence="1" type="ORF">CHS0354_040299</name>
</gene>
<sequence length="267" mass="31007">MLRNLKEIKYKNFKERVNRALVCGIISTKYKLCVGVASAMTALEEQKHKSARKHFPRRGVIAVGVDEIWSSDLVDMIHKILKNSGKIREVNFITSRLRVTSNMYSFCTELVILSRSRSLNGSTEFSNIACEKITFDNSKQYLDFLPDLVDHYTHTWHRSLPQIPETTGCIGLIFRSKFKVGHITSEIADKNLLQKRIHSKLDKRKLRYRYFLKLPFPLTTSSRIHLDNQCKGLFTNRYYKKHARMSSELKTSSTKGKKITLQVFRLS</sequence>